<dbReference type="AlphaFoldDB" id="W6XR72"/>
<feature type="compositionally biased region" description="Polar residues" evidence="1">
    <location>
        <begin position="18"/>
        <end position="28"/>
    </location>
</feature>
<organism evidence="2 3">
    <name type="scientific">Cochliobolus carbonum (strain 26-R-13)</name>
    <name type="common">Maize leaf spot fungus</name>
    <name type="synonym">Bipolaris zeicola</name>
    <dbReference type="NCBI Taxonomy" id="930089"/>
    <lineage>
        <taxon>Eukaryota</taxon>
        <taxon>Fungi</taxon>
        <taxon>Dikarya</taxon>
        <taxon>Ascomycota</taxon>
        <taxon>Pezizomycotina</taxon>
        <taxon>Dothideomycetes</taxon>
        <taxon>Pleosporomycetidae</taxon>
        <taxon>Pleosporales</taxon>
        <taxon>Pleosporineae</taxon>
        <taxon>Pleosporaceae</taxon>
        <taxon>Bipolaris</taxon>
    </lineage>
</organism>
<dbReference type="RefSeq" id="XP_007715786.1">
    <property type="nucleotide sequence ID" value="XM_007717596.1"/>
</dbReference>
<evidence type="ECO:0000313" key="2">
    <source>
        <dbReference type="EMBL" id="EUC29927.1"/>
    </source>
</evidence>
<feature type="region of interest" description="Disordered" evidence="1">
    <location>
        <begin position="1"/>
        <end position="28"/>
    </location>
</feature>
<accession>W6XR72</accession>
<dbReference type="HOGENOM" id="CLU_2711498_0_0_1"/>
<dbReference type="EMBL" id="KI964723">
    <property type="protein sequence ID" value="EUC29927.1"/>
    <property type="molecule type" value="Genomic_DNA"/>
</dbReference>
<name>W6XR72_COCC2</name>
<dbReference type="Proteomes" id="UP000053841">
    <property type="component" value="Unassembled WGS sequence"/>
</dbReference>
<dbReference type="KEGG" id="bze:COCCADRAFT_105239"/>
<protein>
    <submittedName>
        <fullName evidence="2">Uncharacterized protein</fullName>
    </submittedName>
</protein>
<keyword evidence="3" id="KW-1185">Reference proteome</keyword>
<sequence length="73" mass="7806">SVDGSYRGGNVQPREILQASTRTRGQKLQSAELDQAMVDGSSPQWSGLWDAMLSAVVASAVAEKVRERKSGLS</sequence>
<evidence type="ECO:0000313" key="3">
    <source>
        <dbReference type="Proteomes" id="UP000053841"/>
    </source>
</evidence>
<evidence type="ECO:0000256" key="1">
    <source>
        <dbReference type="SAM" id="MobiDB-lite"/>
    </source>
</evidence>
<gene>
    <name evidence="2" type="ORF">COCCADRAFT_105239</name>
</gene>
<proteinExistence type="predicted"/>
<feature type="non-terminal residue" evidence="2">
    <location>
        <position position="1"/>
    </location>
</feature>
<dbReference type="GeneID" id="19143169"/>
<reference evidence="2 3" key="1">
    <citation type="journal article" date="2013" name="PLoS Genet.">
        <title>Comparative genome structure, secondary metabolite, and effector coding capacity across Cochliobolus pathogens.</title>
        <authorList>
            <person name="Condon B.J."/>
            <person name="Leng Y."/>
            <person name="Wu D."/>
            <person name="Bushley K.E."/>
            <person name="Ohm R.A."/>
            <person name="Otillar R."/>
            <person name="Martin J."/>
            <person name="Schackwitz W."/>
            <person name="Grimwood J."/>
            <person name="MohdZainudin N."/>
            <person name="Xue C."/>
            <person name="Wang R."/>
            <person name="Manning V.A."/>
            <person name="Dhillon B."/>
            <person name="Tu Z.J."/>
            <person name="Steffenson B.J."/>
            <person name="Salamov A."/>
            <person name="Sun H."/>
            <person name="Lowry S."/>
            <person name="LaButti K."/>
            <person name="Han J."/>
            <person name="Copeland A."/>
            <person name="Lindquist E."/>
            <person name="Barry K."/>
            <person name="Schmutz J."/>
            <person name="Baker S.E."/>
            <person name="Ciuffetti L.M."/>
            <person name="Grigoriev I.V."/>
            <person name="Zhong S."/>
            <person name="Turgeon B.G."/>
        </authorList>
    </citation>
    <scope>NUCLEOTIDE SEQUENCE [LARGE SCALE GENOMIC DNA]</scope>
    <source>
        <strain evidence="2 3">26-R-13</strain>
    </source>
</reference>